<feature type="transmembrane region" description="Helical" evidence="1">
    <location>
        <begin position="70"/>
        <end position="92"/>
    </location>
</feature>
<feature type="transmembrane region" description="Helical" evidence="1">
    <location>
        <begin position="98"/>
        <end position="118"/>
    </location>
</feature>
<gene>
    <name evidence="2" type="ORF">SPHA_1510</name>
</gene>
<feature type="transmembrane region" description="Helical" evidence="1">
    <location>
        <begin position="156"/>
        <end position="174"/>
    </location>
</feature>
<feature type="transmembrane region" description="Helical" evidence="1">
    <location>
        <begin position="233"/>
        <end position="254"/>
    </location>
</feature>
<reference evidence="2" key="1">
    <citation type="submission" date="2021-01" db="EMBL/GenBank/DDBJ databases">
        <authorList>
            <person name="Li R."/>
            <person name="Bekaert M."/>
        </authorList>
    </citation>
    <scope>NUCLEOTIDE SEQUENCE</scope>
    <source>
        <strain evidence="2">Farmed</strain>
    </source>
</reference>
<evidence type="ECO:0000313" key="3">
    <source>
        <dbReference type="Proteomes" id="UP000597762"/>
    </source>
</evidence>
<feature type="transmembrane region" description="Helical" evidence="1">
    <location>
        <begin position="130"/>
        <end position="150"/>
    </location>
</feature>
<keyword evidence="1" id="KW-0812">Transmembrane</keyword>
<dbReference type="EMBL" id="CAHIKZ030000042">
    <property type="protein sequence ID" value="CAE1144913.1"/>
    <property type="molecule type" value="Genomic_DNA"/>
</dbReference>
<keyword evidence="1" id="KW-0472">Membrane</keyword>
<accession>A0A812APC7</accession>
<organism evidence="2 3">
    <name type="scientific">Acanthosepion pharaonis</name>
    <name type="common">Pharaoh cuttlefish</name>
    <name type="synonym">Sepia pharaonis</name>
    <dbReference type="NCBI Taxonomy" id="158019"/>
    <lineage>
        <taxon>Eukaryota</taxon>
        <taxon>Metazoa</taxon>
        <taxon>Spiralia</taxon>
        <taxon>Lophotrochozoa</taxon>
        <taxon>Mollusca</taxon>
        <taxon>Cephalopoda</taxon>
        <taxon>Coleoidea</taxon>
        <taxon>Decapodiformes</taxon>
        <taxon>Sepiida</taxon>
        <taxon>Sepiina</taxon>
        <taxon>Sepiidae</taxon>
        <taxon>Acanthosepion</taxon>
    </lineage>
</organism>
<protein>
    <submittedName>
        <fullName evidence="2">Uncharacterized protein</fullName>
    </submittedName>
</protein>
<proteinExistence type="predicted"/>
<keyword evidence="1" id="KW-1133">Transmembrane helix</keyword>
<evidence type="ECO:0000256" key="1">
    <source>
        <dbReference type="SAM" id="Phobius"/>
    </source>
</evidence>
<name>A0A812APC7_ACAPH</name>
<keyword evidence="3" id="KW-1185">Reference proteome</keyword>
<feature type="transmembrane region" description="Helical" evidence="1">
    <location>
        <begin position="186"/>
        <end position="213"/>
    </location>
</feature>
<sequence>MTTVYVPVPIRVMKNRNAYVSLCKYYFFVFGIFPNFFVLISFFCFFSLVSSPSSLLNLSLSFFIFPHLRYLYLSFFLFFLLSFLQAFFSSLIFTANFLSFFLSFFFFKLISMLSFFSFTTNCSLSFFRIYLYAFFLSLFLPFFIFNLSYILSSFDLYVLILPFSLIFLIPRLFIHRSVFSLSLNNFIYFHPYVLISFYIFHLVVASSAFVILFRIYSTSFAIYPFRPPLSLINFIHCTTFYSALLLIILCAPPFRSYFCLFLRRFKTYSINSNVISPELPPFSEDNFSVCHSHRYHSYHNSLLLDKHVSIESENSINQEHKPGFINIIKLGLRRFDNSHQR</sequence>
<dbReference type="AlphaFoldDB" id="A0A812APC7"/>
<feature type="transmembrane region" description="Helical" evidence="1">
    <location>
        <begin position="25"/>
        <end position="49"/>
    </location>
</feature>
<evidence type="ECO:0000313" key="2">
    <source>
        <dbReference type="EMBL" id="CAE1144913.1"/>
    </source>
</evidence>
<dbReference type="Proteomes" id="UP000597762">
    <property type="component" value="Unassembled WGS sequence"/>
</dbReference>
<comment type="caution">
    <text evidence="2">The sequence shown here is derived from an EMBL/GenBank/DDBJ whole genome shotgun (WGS) entry which is preliminary data.</text>
</comment>